<name>A0A916UJH8_9BURK</name>
<gene>
    <name evidence="2" type="ORF">GCM10011396_23090</name>
</gene>
<dbReference type="EMBL" id="BMED01000002">
    <property type="protein sequence ID" value="GGC75249.1"/>
    <property type="molecule type" value="Genomic_DNA"/>
</dbReference>
<proteinExistence type="predicted"/>
<keyword evidence="3" id="KW-1185">Reference proteome</keyword>
<comment type="caution">
    <text evidence="2">The sequence shown here is derived from an EMBL/GenBank/DDBJ whole genome shotgun (WGS) entry which is preliminary data.</text>
</comment>
<dbReference type="AlphaFoldDB" id="A0A916UJH8"/>
<protein>
    <recommendedName>
        <fullName evidence="1">TniQ domain-containing protein</fullName>
    </recommendedName>
</protein>
<accession>A0A916UJH8</accession>
<reference evidence="2" key="1">
    <citation type="journal article" date="2014" name="Int. J. Syst. Evol. Microbiol.">
        <title>Complete genome sequence of Corynebacterium casei LMG S-19264T (=DSM 44701T), isolated from a smear-ripened cheese.</title>
        <authorList>
            <consortium name="US DOE Joint Genome Institute (JGI-PGF)"/>
            <person name="Walter F."/>
            <person name="Albersmeier A."/>
            <person name="Kalinowski J."/>
            <person name="Ruckert C."/>
        </authorList>
    </citation>
    <scope>NUCLEOTIDE SEQUENCE</scope>
    <source>
        <strain evidence="2">CGMCC 1.10998</strain>
    </source>
</reference>
<sequence>MLTKIDGLAQLTGCLEQGNTQISKNHTAFNYLGAFLRDPTWNDMRLKQGASKLHMSNRAFSLANEMGTRIQQFRYCMSCCEEQIQLFGHTYWARHHLMPGVEVCWRHQEILQKVQASIHTDVLPKDFKIETNSPEPVREQSIWLAKTSETLLATEAGSLAREAVIEVFQARMISLGFKAQNGFCRKKIRQKLIATWGTHALERISARFLVRQPIEDWLPSLYTNHNLSFPTLHHLLLIGALYKNFDTFFRNVQEQLNGQN</sequence>
<evidence type="ECO:0000313" key="3">
    <source>
        <dbReference type="Proteomes" id="UP000637423"/>
    </source>
</evidence>
<dbReference type="Pfam" id="PF06527">
    <property type="entry name" value="TniQ"/>
    <property type="match status" value="1"/>
</dbReference>
<evidence type="ECO:0000259" key="1">
    <source>
        <dbReference type="Pfam" id="PF06527"/>
    </source>
</evidence>
<feature type="domain" description="TniQ" evidence="1">
    <location>
        <begin position="21"/>
        <end position="108"/>
    </location>
</feature>
<evidence type="ECO:0000313" key="2">
    <source>
        <dbReference type="EMBL" id="GGC75249.1"/>
    </source>
</evidence>
<dbReference type="Proteomes" id="UP000637423">
    <property type="component" value="Unassembled WGS sequence"/>
</dbReference>
<reference evidence="2" key="2">
    <citation type="submission" date="2020-09" db="EMBL/GenBank/DDBJ databases">
        <authorList>
            <person name="Sun Q."/>
            <person name="Zhou Y."/>
        </authorList>
    </citation>
    <scope>NUCLEOTIDE SEQUENCE</scope>
    <source>
        <strain evidence="2">CGMCC 1.10998</strain>
    </source>
</reference>
<organism evidence="2 3">
    <name type="scientific">Undibacterium terreum</name>
    <dbReference type="NCBI Taxonomy" id="1224302"/>
    <lineage>
        <taxon>Bacteria</taxon>
        <taxon>Pseudomonadati</taxon>
        <taxon>Pseudomonadota</taxon>
        <taxon>Betaproteobacteria</taxon>
        <taxon>Burkholderiales</taxon>
        <taxon>Oxalobacteraceae</taxon>
        <taxon>Undibacterium</taxon>
    </lineage>
</organism>
<dbReference type="InterPro" id="IPR009492">
    <property type="entry name" value="TniQ"/>
</dbReference>